<dbReference type="GO" id="GO:0005886">
    <property type="term" value="C:plasma membrane"/>
    <property type="evidence" value="ECO:0007669"/>
    <property type="project" value="TreeGrafter"/>
</dbReference>
<dbReference type="GO" id="GO:0006633">
    <property type="term" value="P:fatty acid biosynthetic process"/>
    <property type="evidence" value="ECO:0007669"/>
    <property type="project" value="TreeGrafter"/>
</dbReference>
<evidence type="ECO:0000313" key="7">
    <source>
        <dbReference type="EMBL" id="QFR03001.1"/>
    </source>
</evidence>
<protein>
    <submittedName>
        <fullName evidence="7">Fatty acyl-AMP ligase</fullName>
    </submittedName>
</protein>
<keyword evidence="4" id="KW-0443">Lipid metabolism</keyword>
<evidence type="ECO:0000259" key="6">
    <source>
        <dbReference type="Pfam" id="PF23024"/>
    </source>
</evidence>
<keyword evidence="3" id="KW-0276">Fatty acid metabolism</keyword>
<evidence type="ECO:0000259" key="5">
    <source>
        <dbReference type="Pfam" id="PF00501"/>
    </source>
</evidence>
<dbReference type="PROSITE" id="PS00455">
    <property type="entry name" value="AMP_BINDING"/>
    <property type="match status" value="1"/>
</dbReference>
<dbReference type="CDD" id="cd05931">
    <property type="entry name" value="FAAL"/>
    <property type="match status" value="1"/>
</dbReference>
<feature type="domain" description="AMP-binding enzyme C-terminal" evidence="6">
    <location>
        <begin position="472"/>
        <end position="583"/>
    </location>
</feature>
<dbReference type="FunFam" id="3.40.50.12780:FF:000013">
    <property type="entry name" value="Long-chain-fatty-acid--AMP ligase FadD32"/>
    <property type="match status" value="1"/>
</dbReference>
<dbReference type="InterPro" id="IPR025110">
    <property type="entry name" value="AMP-bd_C"/>
</dbReference>
<dbReference type="InterPro" id="IPR020845">
    <property type="entry name" value="AMP-binding_CS"/>
</dbReference>
<evidence type="ECO:0000256" key="3">
    <source>
        <dbReference type="ARBA" id="ARBA00022832"/>
    </source>
</evidence>
<reference evidence="7 8" key="1">
    <citation type="submission" date="2019-10" db="EMBL/GenBank/DDBJ databases">
        <title>Streptomyces sp. strain GY16 isolated from leaves of Broussonetia papyrifera.</title>
        <authorList>
            <person name="Mo P."/>
        </authorList>
    </citation>
    <scope>NUCLEOTIDE SEQUENCE [LARGE SCALE GENOMIC DNA]</scope>
    <source>
        <strain evidence="7 8">GY16</strain>
    </source>
</reference>
<evidence type="ECO:0000256" key="1">
    <source>
        <dbReference type="ARBA" id="ARBA00006432"/>
    </source>
</evidence>
<evidence type="ECO:0000313" key="8">
    <source>
        <dbReference type="Proteomes" id="UP000327294"/>
    </source>
</evidence>
<dbReference type="Gene3D" id="3.40.50.12780">
    <property type="entry name" value="N-terminal domain of ligase-like"/>
    <property type="match status" value="1"/>
</dbReference>
<keyword evidence="2 7" id="KW-0436">Ligase</keyword>
<dbReference type="GO" id="GO:0071766">
    <property type="term" value="P:Actinobacterium-type cell wall biogenesis"/>
    <property type="evidence" value="ECO:0007669"/>
    <property type="project" value="UniProtKB-ARBA"/>
</dbReference>
<dbReference type="SUPFAM" id="SSF56801">
    <property type="entry name" value="Acetyl-CoA synthetase-like"/>
    <property type="match status" value="1"/>
</dbReference>
<dbReference type="AlphaFoldDB" id="A0A5P8KIZ4"/>
<dbReference type="PANTHER" id="PTHR22754:SF32">
    <property type="entry name" value="DISCO-INTERACTING PROTEIN 2"/>
    <property type="match status" value="1"/>
</dbReference>
<dbReference type="EMBL" id="CP045096">
    <property type="protein sequence ID" value="QFR03001.1"/>
    <property type="molecule type" value="Genomic_DNA"/>
</dbReference>
<sequence length="605" mass="64532">MTGPDIQPRVRTLPDALRLRGGEQADRTAYVFLRNGEEPHETLTYGELHEAAVLRAGFLAGAGLARRSALLLYPSGLEFVRALLGCMYARVAAAPVQVPRRRSEVTRLRRIADDAGTTIVLSTSEVIRELRERFGDLPALAGLTLIATDDPGLAPAGVGTIAVEGPEPEDIALLQYTSGSTGDPKGVMVSHANFLANVVETDALWPCGDDATMVNWAPLFHDMGMLFGVVLPLWAGVPSYLMAPDAFVRRPARWLEALSRFGGTHTAAPSFAYDLCVRAAAEGKAAGVGDLSRWRVAVNGAEPVRWATIQSFAAAFGPHGFDGRAMCPGYGLAENTLKATGSPQDREPVALWVSAGALSEGAVRPAAPDTPGAQALVASGITALDTQVRIVDPETRQECPAGRVGEIWITGPCVASGYWGRPDTSEEVFRARIAAEPGLPGAASDSATTFLRTGDLGFLYAGELYVAGRRKDVIIRKGRNHYPQDIELTAERSAPGLRPNCAAVFSSEDGVRERLIVVVEADGRVLNLLGARGLRARVEDAVRQEHRIAADDVVVVRRGTVPKTSSGKVQRHACRWLYEEGTLTSVTEAPVREVPLATGVGGEAR</sequence>
<evidence type="ECO:0000256" key="4">
    <source>
        <dbReference type="ARBA" id="ARBA00023098"/>
    </source>
</evidence>
<dbReference type="InterPro" id="IPR042099">
    <property type="entry name" value="ANL_N_sf"/>
</dbReference>
<dbReference type="GO" id="GO:0070566">
    <property type="term" value="F:adenylyltransferase activity"/>
    <property type="evidence" value="ECO:0007669"/>
    <property type="project" value="TreeGrafter"/>
</dbReference>
<dbReference type="Pfam" id="PF23024">
    <property type="entry name" value="AMP-dom_DIP2-like"/>
    <property type="match status" value="1"/>
</dbReference>
<evidence type="ECO:0000256" key="2">
    <source>
        <dbReference type="ARBA" id="ARBA00022598"/>
    </source>
</evidence>
<dbReference type="Pfam" id="PF00501">
    <property type="entry name" value="AMP-binding"/>
    <property type="match status" value="1"/>
</dbReference>
<accession>A0A5P8KIZ4</accession>
<feature type="domain" description="AMP-dependent synthetase/ligase" evidence="5">
    <location>
        <begin position="23"/>
        <end position="419"/>
    </location>
</feature>
<dbReference type="InterPro" id="IPR045851">
    <property type="entry name" value="AMP-bd_C_sf"/>
</dbReference>
<dbReference type="InterPro" id="IPR000873">
    <property type="entry name" value="AMP-dep_synth/lig_dom"/>
</dbReference>
<dbReference type="KEGG" id="sphv:F9278_34495"/>
<dbReference type="Gene3D" id="3.30.300.30">
    <property type="match status" value="1"/>
</dbReference>
<dbReference type="GO" id="GO:0016874">
    <property type="term" value="F:ligase activity"/>
    <property type="evidence" value="ECO:0007669"/>
    <property type="project" value="UniProtKB-KW"/>
</dbReference>
<comment type="similarity">
    <text evidence="1">Belongs to the ATP-dependent AMP-binding enzyme family.</text>
</comment>
<dbReference type="PANTHER" id="PTHR22754">
    <property type="entry name" value="DISCO-INTERACTING PROTEIN 2 DIP2 -RELATED"/>
    <property type="match status" value="1"/>
</dbReference>
<dbReference type="Proteomes" id="UP000327294">
    <property type="component" value="Chromosome"/>
</dbReference>
<dbReference type="InterPro" id="IPR040097">
    <property type="entry name" value="FAAL/FAAC"/>
</dbReference>
<dbReference type="RefSeq" id="WP_152174304.1">
    <property type="nucleotide sequence ID" value="NZ_CP045096.1"/>
</dbReference>
<proteinExistence type="inferred from homology"/>
<keyword evidence="8" id="KW-1185">Reference proteome</keyword>
<organism evidence="7 8">
    <name type="scientific">Streptomyces phaeolivaceus</name>
    <dbReference type="NCBI Taxonomy" id="2653200"/>
    <lineage>
        <taxon>Bacteria</taxon>
        <taxon>Bacillati</taxon>
        <taxon>Actinomycetota</taxon>
        <taxon>Actinomycetes</taxon>
        <taxon>Kitasatosporales</taxon>
        <taxon>Streptomycetaceae</taxon>
        <taxon>Streptomyces</taxon>
    </lineage>
</organism>
<gene>
    <name evidence="7" type="ORF">F9278_34495</name>
</gene>
<name>A0A5P8KIZ4_9ACTN</name>